<proteinExistence type="predicted"/>
<name>A0ABU8MHE4_9PSEU</name>
<protein>
    <submittedName>
        <fullName evidence="1">Uncharacterized protein</fullName>
    </submittedName>
</protein>
<dbReference type="EMBL" id="JBBEGN010000001">
    <property type="protein sequence ID" value="MEJ2866739.1"/>
    <property type="molecule type" value="Genomic_DNA"/>
</dbReference>
<dbReference type="Proteomes" id="UP001385809">
    <property type="component" value="Unassembled WGS sequence"/>
</dbReference>
<gene>
    <name evidence="1" type="ORF">WCD74_03125</name>
</gene>
<evidence type="ECO:0000313" key="2">
    <source>
        <dbReference type="Proteomes" id="UP001385809"/>
    </source>
</evidence>
<reference evidence="1 2" key="1">
    <citation type="submission" date="2024-03" db="EMBL/GenBank/DDBJ databases">
        <title>Actinomycetospora sp. OC33-EN08, a novel actinomycete isolated from wild orchid (Aerides multiflora).</title>
        <authorList>
            <person name="Suriyachadkun C."/>
        </authorList>
    </citation>
    <scope>NUCLEOTIDE SEQUENCE [LARGE SCALE GENOMIC DNA]</scope>
    <source>
        <strain evidence="1 2">OC33-EN08</strain>
    </source>
</reference>
<organism evidence="1 2">
    <name type="scientific">Actinomycetospora aurantiaca</name>
    <dbReference type="NCBI Taxonomy" id="3129233"/>
    <lineage>
        <taxon>Bacteria</taxon>
        <taxon>Bacillati</taxon>
        <taxon>Actinomycetota</taxon>
        <taxon>Actinomycetes</taxon>
        <taxon>Pseudonocardiales</taxon>
        <taxon>Pseudonocardiaceae</taxon>
        <taxon>Actinomycetospora</taxon>
    </lineage>
</organism>
<dbReference type="RefSeq" id="WP_337693352.1">
    <property type="nucleotide sequence ID" value="NZ_JBBEGN010000001.1"/>
</dbReference>
<keyword evidence="2" id="KW-1185">Reference proteome</keyword>
<sequence>MIGGLVALAAVGQLSKKAEERRKAADAAARRERRRAQPIPKAFAWAYSDEQKRDHERWVYEQSLAAMPSVKELTDRARNYDRLGMPESANAMRALRDITPSSSALDRIRRMR</sequence>
<comment type="caution">
    <text evidence="1">The sequence shown here is derived from an EMBL/GenBank/DDBJ whole genome shotgun (WGS) entry which is preliminary data.</text>
</comment>
<evidence type="ECO:0000313" key="1">
    <source>
        <dbReference type="EMBL" id="MEJ2866739.1"/>
    </source>
</evidence>
<accession>A0ABU8MHE4</accession>